<proteinExistence type="inferred from homology"/>
<reference evidence="3" key="1">
    <citation type="submission" date="2022-10" db="EMBL/GenBank/DDBJ databases">
        <authorList>
            <person name="Yue Y."/>
        </authorList>
    </citation>
    <scope>NUCLEOTIDE SEQUENCE</scope>
    <source>
        <strain evidence="3">Z654</strain>
    </source>
</reference>
<dbReference type="PANTHER" id="PTHR30469">
    <property type="entry name" value="MULTIDRUG RESISTANCE PROTEIN MDTA"/>
    <property type="match status" value="1"/>
</dbReference>
<keyword evidence="2" id="KW-0175">Coiled coil</keyword>
<organism evidence="3 4">
    <name type="scientific">Halocynthiibacter halioticoli</name>
    <dbReference type="NCBI Taxonomy" id="2986804"/>
    <lineage>
        <taxon>Bacteria</taxon>
        <taxon>Pseudomonadati</taxon>
        <taxon>Pseudomonadota</taxon>
        <taxon>Alphaproteobacteria</taxon>
        <taxon>Rhodobacterales</taxon>
        <taxon>Paracoccaceae</taxon>
        <taxon>Halocynthiibacter</taxon>
    </lineage>
</organism>
<dbReference type="SUPFAM" id="SSF111369">
    <property type="entry name" value="HlyD-like secretion proteins"/>
    <property type="match status" value="2"/>
</dbReference>
<comment type="caution">
    <text evidence="3">The sequence shown here is derived from an EMBL/GenBank/DDBJ whole genome shotgun (WGS) entry which is preliminary data.</text>
</comment>
<dbReference type="GO" id="GO:0015562">
    <property type="term" value="F:efflux transmembrane transporter activity"/>
    <property type="evidence" value="ECO:0007669"/>
    <property type="project" value="TreeGrafter"/>
</dbReference>
<name>A0AAE3IW66_9RHOB</name>
<sequence length="494" mass="52932">MRFLGRSLTGVFLLAVTLGLLAWGGNTVVSAFQSRNAQSEAQRPARERVFSANVVDLVAADHTPVFTAYGEVRSRRTLDLRASSAGRVVFVDPAFEEGGRVTAGQLLLRIDPADAEDELRRVEADISEAEAEIRAAELALTLAKDDLNAAIDQADLREVAYKRQTDLKERGVGTDAAVETAALAAASARQAVVSRRQALAQAEVRVETANAALARHAITLTEAERRLEETEIRAGFDGTLSGVSVVEGGIVTANEQVAQLIDPKSLEVAFRVSTSEYARLLDGEGNLVGAPVFVGLDVLGLDLQTEGKITRESGAVQTGQSGRVLYAEMADHSGFRPGDFVEVKIDEPELKNVARVPSLALNASGEVLVLGPEDRLQSVSVEVLRRQDDEVLIRADGHYGEQIVAERSPLLGAGIKVRPLVAGQEQSAEGTNAEGAPPAAEMVTLTDERRAALVAFVESNQRMPQEARERILGQLAQPEVPVNVVDRLEQRMGG</sequence>
<dbReference type="RefSeq" id="WP_263952034.1">
    <property type="nucleotide sequence ID" value="NZ_JAOYFC010000001.1"/>
</dbReference>
<keyword evidence="4" id="KW-1185">Reference proteome</keyword>
<dbReference type="EMBL" id="JAOYFC010000001">
    <property type="protein sequence ID" value="MCV6823203.1"/>
    <property type="molecule type" value="Genomic_DNA"/>
</dbReference>
<dbReference type="Proteomes" id="UP001208041">
    <property type="component" value="Unassembled WGS sequence"/>
</dbReference>
<dbReference type="PANTHER" id="PTHR30469:SF15">
    <property type="entry name" value="HLYD FAMILY OF SECRETION PROTEINS"/>
    <property type="match status" value="1"/>
</dbReference>
<gene>
    <name evidence="3" type="ORF">OH136_01435</name>
</gene>
<evidence type="ECO:0000256" key="1">
    <source>
        <dbReference type="ARBA" id="ARBA00009477"/>
    </source>
</evidence>
<dbReference type="InterPro" id="IPR006143">
    <property type="entry name" value="RND_pump_MFP"/>
</dbReference>
<dbReference type="NCBIfam" id="TIGR01730">
    <property type="entry name" value="RND_mfp"/>
    <property type="match status" value="1"/>
</dbReference>
<evidence type="ECO:0000313" key="4">
    <source>
        <dbReference type="Proteomes" id="UP001208041"/>
    </source>
</evidence>
<accession>A0AAE3IW66</accession>
<protein>
    <submittedName>
        <fullName evidence="3">Efflux RND transporter periplasmic adaptor subunit</fullName>
    </submittedName>
</protein>
<dbReference type="Gene3D" id="2.40.30.170">
    <property type="match status" value="1"/>
</dbReference>
<dbReference type="Gene3D" id="1.10.287.470">
    <property type="entry name" value="Helix hairpin bin"/>
    <property type="match status" value="1"/>
</dbReference>
<dbReference type="GO" id="GO:1990281">
    <property type="term" value="C:efflux pump complex"/>
    <property type="evidence" value="ECO:0007669"/>
    <property type="project" value="TreeGrafter"/>
</dbReference>
<dbReference type="AlphaFoldDB" id="A0AAE3IW66"/>
<evidence type="ECO:0000313" key="3">
    <source>
        <dbReference type="EMBL" id="MCV6823203.1"/>
    </source>
</evidence>
<evidence type="ECO:0000256" key="2">
    <source>
        <dbReference type="SAM" id="Coils"/>
    </source>
</evidence>
<comment type="similarity">
    <text evidence="1">Belongs to the membrane fusion protein (MFP) (TC 8.A.1) family.</text>
</comment>
<feature type="coiled-coil region" evidence="2">
    <location>
        <begin position="112"/>
        <end position="146"/>
    </location>
</feature>
<dbReference type="Gene3D" id="2.40.420.20">
    <property type="match status" value="1"/>
</dbReference>
<feature type="coiled-coil region" evidence="2">
    <location>
        <begin position="206"/>
        <end position="233"/>
    </location>
</feature>
<dbReference type="Gene3D" id="2.40.50.100">
    <property type="match status" value="1"/>
</dbReference>